<name>A0A1Q9D558_SYMMI</name>
<evidence type="ECO:0000256" key="2">
    <source>
        <dbReference type="SAM" id="Phobius"/>
    </source>
</evidence>
<feature type="compositionally biased region" description="Polar residues" evidence="1">
    <location>
        <begin position="702"/>
        <end position="715"/>
    </location>
</feature>
<keyword evidence="2" id="KW-1133">Transmembrane helix</keyword>
<dbReference type="Gene3D" id="3.60.10.10">
    <property type="entry name" value="Endonuclease/exonuclease/phosphatase"/>
    <property type="match status" value="1"/>
</dbReference>
<evidence type="ECO:0000313" key="4">
    <source>
        <dbReference type="Proteomes" id="UP000186817"/>
    </source>
</evidence>
<sequence length="1192" mass="133108">MACNGLKVAVATYNLYWWCVSNKFGNCPQFAFGTGFTQLYQRISSNPVDLIGFQECENVEQVVAGAGPALSNFGYYSTPSGNDAPMAWSWARFKVLEGPASEWIAQDSYSPRWLNWVRLLEYSSNTVIFFANTHGPLGQCTGERGQQVADAYWRSIWNHKKHKDVVIFTGDFNCRIWDQTLVSLREKLEDAAWDTVFQGADHIFAEHGVGLCSQESILGAPSDHQFLKAVLLPHGGPEPPKPPEHDKSQNRSVDATAKASELKVATPAPDREADTTMVLGSVMGSAYAAYSYNQGRFQFDAGQKQTSAHQMINMRIQQWQLFREDIRDLFNLTTSHMSTYMVIGTLFLGFSVSFIWYCPTFPGHPAWLKLLWVNTSAGALCYSFLAVWLAMHGAIAAQSASVQLLTRAIRPPYPTAMELQRVQHQLAQYEAAPSKFFRPPNLLGQERQGQDVPHAAHDPHNLTLQSTVNSTTSAAQVSDALAEEAAQAMAVQQGSGSSDLPNPWESEPGLSAELGVHVKLFQQLQNSFLPFDAYARVCLIACASNLMPALTYFWIAHQNWTDPGAMLATVICSCALMFTTLVLYKLDFYVEKQRMRIYKAVVVCAPLVSCAAVQSWAHARHVGGGWHVAEELVQWLLVFATCLLHLLWKLLFIWEARPSKEDLNLPMSFRSVRYLDIFGSLRRRQADERRRFEQALRKRVPGSQNDGDSSEPSGNLSAEQVLGMIERVLMINQSSDQDQDILRSDEVQTLQRSRERLLALGPPGLSAEEPDLEIWFQREITAGTRRPLVFYINLDTFETAWAPSAPHLDIATLLREAERLTGRRERTRQNESGRGMQRFEVDGAERQVPPSDDGRTSLVDTMSAAQRPFLPTMRRPGSSHEQSSMPWKYFMQITLSLIMAWLVTTVYCLVRPDAGTRTQLMQMRSWPHDFFEPVAMSCVGDQFFLGDRFGMYASQLAATGEPGRFEEIGTGPEQNGHGRHSGHMGHMPWAPFASVAAVKSEPTQILVLQHDGRVIWELHRNYNKIWNISSRLPEPVRAIAVIGEALADHECAGYGEQPWGILASSWAGETLVLCPKEGTLHPRRRISKMEVHGRMVDAIGMHLTSTSLWVLAKSVEDGSSWLVRQSRSGAKDIHQLPRGRSWATGFCGVGPSSSNVSEEPDMVILAGLSLTSSNPELWQVRMGKAGLHFLPG</sequence>
<protein>
    <submittedName>
        <fullName evidence="3">Uncharacterized protein</fullName>
    </submittedName>
</protein>
<dbReference type="SUPFAM" id="SSF56219">
    <property type="entry name" value="DNase I-like"/>
    <property type="match status" value="1"/>
</dbReference>
<reference evidence="3 4" key="1">
    <citation type="submission" date="2016-02" db="EMBL/GenBank/DDBJ databases">
        <title>Genome analysis of coral dinoflagellate symbionts highlights evolutionary adaptations to a symbiotic lifestyle.</title>
        <authorList>
            <person name="Aranda M."/>
            <person name="Li Y."/>
            <person name="Liew Y.J."/>
            <person name="Baumgarten S."/>
            <person name="Simakov O."/>
            <person name="Wilson M."/>
            <person name="Piel J."/>
            <person name="Ashoor H."/>
            <person name="Bougouffa S."/>
            <person name="Bajic V.B."/>
            <person name="Ryu T."/>
            <person name="Ravasi T."/>
            <person name="Bayer T."/>
            <person name="Micklem G."/>
            <person name="Kim H."/>
            <person name="Bhak J."/>
            <person name="Lajeunesse T.C."/>
            <person name="Voolstra C.R."/>
        </authorList>
    </citation>
    <scope>NUCLEOTIDE SEQUENCE [LARGE SCALE GENOMIC DNA]</scope>
    <source>
        <strain evidence="3 4">CCMP2467</strain>
    </source>
</reference>
<comment type="caution">
    <text evidence="3">The sequence shown here is derived from an EMBL/GenBank/DDBJ whole genome shotgun (WGS) entry which is preliminary data.</text>
</comment>
<feature type="region of interest" description="Disordered" evidence="1">
    <location>
        <begin position="695"/>
        <end position="715"/>
    </location>
</feature>
<keyword evidence="4" id="KW-1185">Reference proteome</keyword>
<proteinExistence type="predicted"/>
<feature type="region of interest" description="Disordered" evidence="1">
    <location>
        <begin position="231"/>
        <end position="270"/>
    </location>
</feature>
<accession>A0A1Q9D558</accession>
<dbReference type="InterPro" id="IPR036691">
    <property type="entry name" value="Endo/exonu/phosph_ase_sf"/>
</dbReference>
<feature type="transmembrane region" description="Helical" evidence="2">
    <location>
        <begin position="632"/>
        <end position="654"/>
    </location>
</feature>
<evidence type="ECO:0000256" key="1">
    <source>
        <dbReference type="SAM" id="MobiDB-lite"/>
    </source>
</evidence>
<dbReference type="OrthoDB" id="418760at2759"/>
<feature type="transmembrane region" description="Helical" evidence="2">
    <location>
        <begin position="377"/>
        <end position="397"/>
    </location>
</feature>
<dbReference type="Proteomes" id="UP000186817">
    <property type="component" value="Unassembled WGS sequence"/>
</dbReference>
<keyword evidence="2" id="KW-0472">Membrane</keyword>
<feature type="transmembrane region" description="Helical" evidence="2">
    <location>
        <begin position="533"/>
        <end position="555"/>
    </location>
</feature>
<feature type="transmembrane region" description="Helical" evidence="2">
    <location>
        <begin position="598"/>
        <end position="617"/>
    </location>
</feature>
<dbReference type="EMBL" id="LSRX01000717">
    <property type="protein sequence ID" value="OLP90330.1"/>
    <property type="molecule type" value="Genomic_DNA"/>
</dbReference>
<keyword evidence="2" id="KW-0812">Transmembrane</keyword>
<feature type="transmembrane region" description="Helical" evidence="2">
    <location>
        <begin position="567"/>
        <end position="586"/>
    </location>
</feature>
<dbReference type="AlphaFoldDB" id="A0A1Q9D558"/>
<feature type="transmembrane region" description="Helical" evidence="2">
    <location>
        <begin position="889"/>
        <end position="907"/>
    </location>
</feature>
<evidence type="ECO:0000313" key="3">
    <source>
        <dbReference type="EMBL" id="OLP90330.1"/>
    </source>
</evidence>
<gene>
    <name evidence="3" type="ORF">AK812_SmicGene28107</name>
</gene>
<organism evidence="3 4">
    <name type="scientific">Symbiodinium microadriaticum</name>
    <name type="common">Dinoflagellate</name>
    <name type="synonym">Zooxanthella microadriatica</name>
    <dbReference type="NCBI Taxonomy" id="2951"/>
    <lineage>
        <taxon>Eukaryota</taxon>
        <taxon>Sar</taxon>
        <taxon>Alveolata</taxon>
        <taxon>Dinophyceae</taxon>
        <taxon>Suessiales</taxon>
        <taxon>Symbiodiniaceae</taxon>
        <taxon>Symbiodinium</taxon>
    </lineage>
</organism>
<feature type="transmembrane region" description="Helical" evidence="2">
    <location>
        <begin position="337"/>
        <end position="357"/>
    </location>
</feature>